<evidence type="ECO:0000256" key="5">
    <source>
        <dbReference type="ARBA" id="ARBA00023136"/>
    </source>
</evidence>
<dbReference type="InterPro" id="IPR057336">
    <property type="entry name" value="GerAC_N"/>
</dbReference>
<dbReference type="InterPro" id="IPR046953">
    <property type="entry name" value="Spore_GerAC-like_C"/>
</dbReference>
<name>A0A9X3RF65_9BACL</name>
<sequence length="401" mass="45338">MRNSMKFILILLFVSLMLAGCKGKSELNEILIVSSIGIDQEEDETVIHLQVVNPSGQSTMQGGGSGGTVYTYTERGRTIYEAVKKVNNILPRKAMFSHMTCMVVGEEYARESGIAMIFDFVERNNQIRDNVLMLVAKNSSAKEILSLYTPIFKNPAESLNNRVEIASATTGISEGMTEREIINWMYGDFRDPVILGVELLDLAETGNEMSSLENINANNKTYKITGLALFNKDLLTGWYDENQTIGWAMVNDRVKDPFIITEECENEDGFIGFSVKHIKSNVEPIIKDSEITFQVNISGTAVLQELTCKMDVSNPKKLIDMEEQIEASIKEDIERAVEQAKKQKVDVFGFGKMVYEKEPKKWKETYEKEWGREFANIKVDPVIFIRMESVGTRVNSIHEKD</sequence>
<dbReference type="Pfam" id="PF25198">
    <property type="entry name" value="Spore_GerAC_N"/>
    <property type="match status" value="1"/>
</dbReference>
<dbReference type="GO" id="GO:0009847">
    <property type="term" value="P:spore germination"/>
    <property type="evidence" value="ECO:0007669"/>
    <property type="project" value="InterPro"/>
</dbReference>
<keyword evidence="4" id="KW-0732">Signal</keyword>
<comment type="similarity">
    <text evidence="2">Belongs to the GerABKC lipoprotein family.</text>
</comment>
<accession>A0A9X3RF65</accession>
<evidence type="ECO:0000259" key="8">
    <source>
        <dbReference type="Pfam" id="PF05504"/>
    </source>
</evidence>
<proteinExistence type="inferred from homology"/>
<dbReference type="PANTHER" id="PTHR35789">
    <property type="entry name" value="SPORE GERMINATION PROTEIN B3"/>
    <property type="match status" value="1"/>
</dbReference>
<evidence type="ECO:0000313" key="11">
    <source>
        <dbReference type="Proteomes" id="UP001152173"/>
    </source>
</evidence>
<evidence type="ECO:0000256" key="7">
    <source>
        <dbReference type="ARBA" id="ARBA00023288"/>
    </source>
</evidence>
<evidence type="ECO:0000313" key="10">
    <source>
        <dbReference type="EMBL" id="MCZ8538337.1"/>
    </source>
</evidence>
<keyword evidence="5" id="KW-0472">Membrane</keyword>
<dbReference type="PANTHER" id="PTHR35789:SF1">
    <property type="entry name" value="SPORE GERMINATION PROTEIN B3"/>
    <property type="match status" value="1"/>
</dbReference>
<dbReference type="AlphaFoldDB" id="A0A9X3RF65"/>
<keyword evidence="7" id="KW-0449">Lipoprotein</keyword>
<dbReference type="GO" id="GO:0016020">
    <property type="term" value="C:membrane"/>
    <property type="evidence" value="ECO:0007669"/>
    <property type="project" value="UniProtKB-SubCell"/>
</dbReference>
<evidence type="ECO:0000256" key="1">
    <source>
        <dbReference type="ARBA" id="ARBA00004635"/>
    </source>
</evidence>
<feature type="domain" description="Spore germination GerAC-like C-terminal" evidence="8">
    <location>
        <begin position="225"/>
        <end position="386"/>
    </location>
</feature>
<dbReference type="InterPro" id="IPR038501">
    <property type="entry name" value="Spore_GerAC_C_sf"/>
</dbReference>
<dbReference type="InterPro" id="IPR008844">
    <property type="entry name" value="Spore_GerAC-like"/>
</dbReference>
<dbReference type="RefSeq" id="WP_269927409.1">
    <property type="nucleotide sequence ID" value="NZ_JAMKBJ010000015.1"/>
</dbReference>
<keyword evidence="6" id="KW-0564">Palmitate</keyword>
<dbReference type="NCBIfam" id="TIGR02887">
    <property type="entry name" value="spore_ger_x_C"/>
    <property type="match status" value="1"/>
</dbReference>
<evidence type="ECO:0000256" key="6">
    <source>
        <dbReference type="ARBA" id="ARBA00023139"/>
    </source>
</evidence>
<dbReference type="Gene3D" id="3.30.300.210">
    <property type="entry name" value="Nutrient germinant receptor protein C, domain 3"/>
    <property type="match status" value="1"/>
</dbReference>
<dbReference type="EMBL" id="JAMKBJ010000015">
    <property type="protein sequence ID" value="MCZ8538337.1"/>
    <property type="molecule type" value="Genomic_DNA"/>
</dbReference>
<evidence type="ECO:0000256" key="2">
    <source>
        <dbReference type="ARBA" id="ARBA00007886"/>
    </source>
</evidence>
<dbReference type="PROSITE" id="PS51257">
    <property type="entry name" value="PROKAR_LIPOPROTEIN"/>
    <property type="match status" value="1"/>
</dbReference>
<comment type="caution">
    <text evidence="10">The sequence shown here is derived from an EMBL/GenBank/DDBJ whole genome shotgun (WGS) entry which is preliminary data.</text>
</comment>
<evidence type="ECO:0000256" key="4">
    <source>
        <dbReference type="ARBA" id="ARBA00022729"/>
    </source>
</evidence>
<keyword evidence="3" id="KW-0309">Germination</keyword>
<dbReference type="Proteomes" id="UP001152173">
    <property type="component" value="Unassembled WGS sequence"/>
</dbReference>
<protein>
    <submittedName>
        <fullName evidence="10">Ger(X)C family spore germination protein</fullName>
    </submittedName>
</protein>
<keyword evidence="11" id="KW-1185">Reference proteome</keyword>
<organism evidence="10 11">
    <name type="scientific">Paenisporosarcina quisquiliarum</name>
    <dbReference type="NCBI Taxonomy" id="365346"/>
    <lineage>
        <taxon>Bacteria</taxon>
        <taxon>Bacillati</taxon>
        <taxon>Bacillota</taxon>
        <taxon>Bacilli</taxon>
        <taxon>Bacillales</taxon>
        <taxon>Caryophanaceae</taxon>
        <taxon>Paenisporosarcina</taxon>
    </lineage>
</organism>
<gene>
    <name evidence="10" type="ORF">M9R32_14165</name>
</gene>
<evidence type="ECO:0000256" key="3">
    <source>
        <dbReference type="ARBA" id="ARBA00022544"/>
    </source>
</evidence>
<feature type="domain" description="Spore germination protein N-terminal" evidence="9">
    <location>
        <begin position="24"/>
        <end position="197"/>
    </location>
</feature>
<comment type="subcellular location">
    <subcellularLocation>
        <location evidence="1">Membrane</location>
        <topology evidence="1">Lipid-anchor</topology>
    </subcellularLocation>
</comment>
<dbReference type="Pfam" id="PF05504">
    <property type="entry name" value="Spore_GerAC"/>
    <property type="match status" value="1"/>
</dbReference>
<reference evidence="10" key="1">
    <citation type="submission" date="2022-05" db="EMBL/GenBank/DDBJ databases">
        <authorList>
            <person name="Colautti A."/>
            <person name="Iacumin L."/>
        </authorList>
    </citation>
    <scope>NUCLEOTIDE SEQUENCE</scope>
    <source>
        <strain evidence="10">SK 55</strain>
    </source>
</reference>
<evidence type="ECO:0000259" key="9">
    <source>
        <dbReference type="Pfam" id="PF25198"/>
    </source>
</evidence>